<evidence type="ECO:0000313" key="4">
    <source>
        <dbReference type="Ensembl" id="ENSHCOP00000005110.1"/>
    </source>
</evidence>
<dbReference type="STRING" id="109280.ENSHCOP00000005110"/>
<feature type="compositionally biased region" description="Polar residues" evidence="2">
    <location>
        <begin position="518"/>
        <end position="530"/>
    </location>
</feature>
<feature type="region of interest" description="Disordered" evidence="2">
    <location>
        <begin position="454"/>
        <end position="561"/>
    </location>
</feature>
<feature type="compositionally biased region" description="Basic residues" evidence="2">
    <location>
        <begin position="48"/>
        <end position="60"/>
    </location>
</feature>
<reference evidence="4" key="1">
    <citation type="submission" date="2025-08" db="UniProtKB">
        <authorList>
            <consortium name="Ensembl"/>
        </authorList>
    </citation>
    <scope>IDENTIFICATION</scope>
</reference>
<dbReference type="Proteomes" id="UP000264820">
    <property type="component" value="Unplaced"/>
</dbReference>
<comment type="similarity">
    <text evidence="1">Belongs to the themis family.</text>
</comment>
<dbReference type="PANTHER" id="PTHR15215">
    <property type="entry name" value="CABIT DOMAIN-CONTAINING PROTEIN"/>
    <property type="match status" value="1"/>
</dbReference>
<dbReference type="GO" id="GO:0005634">
    <property type="term" value="C:nucleus"/>
    <property type="evidence" value="ECO:0007669"/>
    <property type="project" value="TreeGrafter"/>
</dbReference>
<dbReference type="GO" id="GO:0005737">
    <property type="term" value="C:cytoplasm"/>
    <property type="evidence" value="ECO:0007669"/>
    <property type="project" value="TreeGrafter"/>
</dbReference>
<dbReference type="AlphaFoldDB" id="A0A3Q2XKG2"/>
<dbReference type="OMA" id="YECEDEN"/>
<accession>A0A3Q2XKG2</accession>
<dbReference type="Ensembl" id="ENSHCOT00000005920.1">
    <property type="protein sequence ID" value="ENSHCOP00000005110.1"/>
    <property type="gene ID" value="ENSHCOG00000006719.1"/>
</dbReference>
<proteinExistence type="inferred from homology"/>
<dbReference type="InterPro" id="IPR039671">
    <property type="entry name" value="THEMIS"/>
</dbReference>
<keyword evidence="5" id="KW-1185">Reference proteome</keyword>
<sequence length="580" mass="63406">MRFRGTRSASLPGTSSRSPALNSPPFVAGTTAATRPLSSPSTTQACWRRSRRPLRTARWRKWSEAGPRAGNPACPSPSRRFTAREIVTSAHLRGQRFRFHDDDGGAAARRRVLVLSPVYQISAIMSLRKDVLRFPSSLAVDVVDITDACEGISFVTPLSLPEVHSQSDQSFPAVVEVLEGPEIRPMLKSGWLPQLQRGVRLIFHGRTTSSMTVVTGGKSCKARRYFLVSERYAGRFRRRPRGFDSAYELYVASAQTPGLRVSATRDCEEAEGEGLPGLSVGERLEVVARQKVRLPCGPADAVVCVRLRDADDEGEDEEDDEVGAGRRGGRLYLPLHMRGHFVELLSDNKKYALSALGDKLPLDVKAVSRDPELEDDPLVGFPSLRAVGVTLEPTIRASFLHAPDLCFEIPARRLRVTVCRTQQPLPWPPNRAPECTVERVTEVTEAFLHQFQKEALPVLSPPPRPPKRYPSAPRPNKGVPTRDFGNVTIGSRRSSSPLPPGAGVSHLPPTVAARKPFTPQTSVQRATPNSYAGAVGSNVNGPAREDAAVTSDDDDDDGYERVDDALTATLKKAQESGGFF</sequence>
<evidence type="ECO:0000313" key="5">
    <source>
        <dbReference type="Proteomes" id="UP000264820"/>
    </source>
</evidence>
<dbReference type="PANTHER" id="PTHR15215:SF2">
    <property type="entry name" value="PROTEIN THEMIS2"/>
    <property type="match status" value="1"/>
</dbReference>
<feature type="domain" description="CABIT" evidence="3">
    <location>
        <begin position="78"/>
        <end position="149"/>
    </location>
</feature>
<protein>
    <submittedName>
        <fullName evidence="4">Thymocyte selection associated family member 2</fullName>
    </submittedName>
</protein>
<feature type="region of interest" description="Disordered" evidence="2">
    <location>
        <begin position="1"/>
        <end position="78"/>
    </location>
</feature>
<dbReference type="GeneTree" id="ENSGT00530000063770"/>
<organism evidence="4 5">
    <name type="scientific">Hippocampus comes</name>
    <name type="common">Tiger tail seahorse</name>
    <dbReference type="NCBI Taxonomy" id="109280"/>
    <lineage>
        <taxon>Eukaryota</taxon>
        <taxon>Metazoa</taxon>
        <taxon>Chordata</taxon>
        <taxon>Craniata</taxon>
        <taxon>Vertebrata</taxon>
        <taxon>Euteleostomi</taxon>
        <taxon>Actinopterygii</taxon>
        <taxon>Neopterygii</taxon>
        <taxon>Teleostei</taxon>
        <taxon>Neoteleostei</taxon>
        <taxon>Acanthomorphata</taxon>
        <taxon>Syngnathiaria</taxon>
        <taxon>Syngnathiformes</taxon>
        <taxon>Syngnathoidei</taxon>
        <taxon>Syngnathidae</taxon>
        <taxon>Hippocampus</taxon>
    </lineage>
</organism>
<dbReference type="GO" id="GO:0050852">
    <property type="term" value="P:T cell receptor signaling pathway"/>
    <property type="evidence" value="ECO:0007669"/>
    <property type="project" value="TreeGrafter"/>
</dbReference>
<evidence type="ECO:0000259" key="3">
    <source>
        <dbReference type="Pfam" id="PF12736"/>
    </source>
</evidence>
<feature type="compositionally biased region" description="Polar residues" evidence="2">
    <location>
        <begin position="7"/>
        <end position="21"/>
    </location>
</feature>
<reference evidence="4" key="2">
    <citation type="submission" date="2025-09" db="UniProtKB">
        <authorList>
            <consortium name="Ensembl"/>
        </authorList>
    </citation>
    <scope>IDENTIFICATION</scope>
</reference>
<evidence type="ECO:0000256" key="2">
    <source>
        <dbReference type="SAM" id="MobiDB-lite"/>
    </source>
</evidence>
<feature type="domain" description="CABIT" evidence="3">
    <location>
        <begin position="171"/>
        <end position="416"/>
    </location>
</feature>
<evidence type="ECO:0000256" key="1">
    <source>
        <dbReference type="ARBA" id="ARBA00006414"/>
    </source>
</evidence>
<dbReference type="Pfam" id="PF12736">
    <property type="entry name" value="CABIT"/>
    <property type="match status" value="2"/>
</dbReference>
<dbReference type="InterPro" id="IPR025946">
    <property type="entry name" value="CABIT_dom"/>
</dbReference>
<name>A0A3Q2XKG2_HIPCM</name>
<feature type="compositionally biased region" description="Polar residues" evidence="2">
    <location>
        <begin position="31"/>
        <end position="45"/>
    </location>
</feature>